<reference evidence="3" key="1">
    <citation type="journal article" date="2019" name="Int. J. Syst. Evol. Microbiol.">
        <title>The Global Catalogue of Microorganisms (GCM) 10K type strain sequencing project: providing services to taxonomists for standard genome sequencing and annotation.</title>
        <authorList>
            <consortium name="The Broad Institute Genomics Platform"/>
            <consortium name="The Broad Institute Genome Sequencing Center for Infectious Disease"/>
            <person name="Wu L."/>
            <person name="Ma J."/>
        </authorList>
    </citation>
    <scope>NUCLEOTIDE SEQUENCE [LARGE SCALE GENOMIC DNA]</scope>
    <source>
        <strain evidence="3">JCM 17759</strain>
    </source>
</reference>
<organism evidence="2 3">
    <name type="scientific">Novipirellula rosea</name>
    <dbReference type="NCBI Taxonomy" id="1031540"/>
    <lineage>
        <taxon>Bacteria</taxon>
        <taxon>Pseudomonadati</taxon>
        <taxon>Planctomycetota</taxon>
        <taxon>Planctomycetia</taxon>
        <taxon>Pirellulales</taxon>
        <taxon>Pirellulaceae</taxon>
        <taxon>Novipirellula</taxon>
    </lineage>
</organism>
<dbReference type="Proteomes" id="UP001500840">
    <property type="component" value="Unassembled WGS sequence"/>
</dbReference>
<feature type="chain" id="PRO_5047438812" evidence="1">
    <location>
        <begin position="22"/>
        <end position="348"/>
    </location>
</feature>
<sequence length="348" mass="38328">MRSFRFAAPAAVFLAVSVTLAAFFGMKVSDPPGMQMKAFADAFLQTLDEKQAAQATMDYDSAERVAWHFIPMPTRKGLVLKEMNTAQRTAALRLLRSALSEAGYSKASKIMLLEGVLRQLEGPGSESRRDPQKYYVTIFGTPSDSEPWGLSFEGHHMSLNFSCRGGELVDSTPQFFASNPAKIMTDVEGPLGKGTRVLREEEDLGFELVNSLNDTQKQAAVIADEALAEIRFAGEAQPKVGEPEGIPFDKLNAKQAEVLKKLVGVYADAVPEKTSRARRDLIESNGWSNVYFAWAGALKPGVGHYYRIRGKDFLIEFVNTQADASGNPANHIHCVWRDLTGDFDLPIE</sequence>
<evidence type="ECO:0000256" key="1">
    <source>
        <dbReference type="SAM" id="SignalP"/>
    </source>
</evidence>
<feature type="signal peptide" evidence="1">
    <location>
        <begin position="1"/>
        <end position="21"/>
    </location>
</feature>
<protein>
    <submittedName>
        <fullName evidence="2">DUF3500 domain-containing protein</fullName>
    </submittedName>
</protein>
<dbReference type="PANTHER" id="PTHR37489:SF1">
    <property type="entry name" value="DUF3500 DOMAIN-CONTAINING PROTEIN"/>
    <property type="match status" value="1"/>
</dbReference>
<gene>
    <name evidence="2" type="ORF">GCM10023156_36260</name>
</gene>
<dbReference type="EMBL" id="BAABGA010000046">
    <property type="protein sequence ID" value="GAA4458311.1"/>
    <property type="molecule type" value="Genomic_DNA"/>
</dbReference>
<name>A0ABP8N1G0_9BACT</name>
<dbReference type="InterPro" id="IPR021889">
    <property type="entry name" value="DUF3500"/>
</dbReference>
<dbReference type="RefSeq" id="WP_345324295.1">
    <property type="nucleotide sequence ID" value="NZ_BAABGA010000046.1"/>
</dbReference>
<comment type="caution">
    <text evidence="2">The sequence shown here is derived from an EMBL/GenBank/DDBJ whole genome shotgun (WGS) entry which is preliminary data.</text>
</comment>
<accession>A0ABP8N1G0</accession>
<evidence type="ECO:0000313" key="3">
    <source>
        <dbReference type="Proteomes" id="UP001500840"/>
    </source>
</evidence>
<keyword evidence="1" id="KW-0732">Signal</keyword>
<evidence type="ECO:0000313" key="2">
    <source>
        <dbReference type="EMBL" id="GAA4458311.1"/>
    </source>
</evidence>
<dbReference type="Pfam" id="PF12006">
    <property type="entry name" value="DUF3500"/>
    <property type="match status" value="1"/>
</dbReference>
<dbReference type="PANTHER" id="PTHR37489">
    <property type="entry name" value="DUF3500 DOMAIN-CONTAINING PROTEIN"/>
    <property type="match status" value="1"/>
</dbReference>
<proteinExistence type="predicted"/>
<keyword evidence="3" id="KW-1185">Reference proteome</keyword>